<protein>
    <submittedName>
        <fullName evidence="3">Uncharacterized protein</fullName>
    </submittedName>
</protein>
<comment type="caution">
    <text evidence="3">The sequence shown here is derived from an EMBL/GenBank/DDBJ whole genome shotgun (WGS) entry which is preliminary data.</text>
</comment>
<dbReference type="InterPro" id="IPR024079">
    <property type="entry name" value="MetalloPept_cat_dom_sf"/>
</dbReference>
<evidence type="ECO:0000313" key="3">
    <source>
        <dbReference type="EMBL" id="KAJ5111666.1"/>
    </source>
</evidence>
<evidence type="ECO:0000313" key="4">
    <source>
        <dbReference type="EMBL" id="KAJ5111948.1"/>
    </source>
</evidence>
<reference evidence="3" key="1">
    <citation type="submission" date="2022-11" db="EMBL/GenBank/DDBJ databases">
        <authorList>
            <person name="Petersen C."/>
        </authorList>
    </citation>
    <scope>NUCLEOTIDE SEQUENCE</scope>
    <source>
        <strain evidence="3">IBT 34128</strain>
    </source>
</reference>
<dbReference type="EMBL" id="JAPMSZ010000002">
    <property type="protein sequence ID" value="KAJ5111948.1"/>
    <property type="molecule type" value="Genomic_DNA"/>
</dbReference>
<feature type="signal peptide" evidence="1">
    <location>
        <begin position="1"/>
        <end position="21"/>
    </location>
</feature>
<dbReference type="EMBL" id="JAPMSZ010000003">
    <property type="protein sequence ID" value="KAJ5110367.1"/>
    <property type="molecule type" value="Genomic_DNA"/>
</dbReference>
<keyword evidence="5" id="KW-1185">Reference proteome</keyword>
<sequence>MMNVFCLLLIIGLAFLQGALSEPEWNDVDGIDRISAARRLQWPDDCNPSYCTDFEMDETLQEAALLTYNARRAIDVILGTKTDKVVAKNSRNERFLQAAKALFHIDYGDAPDNPKMWAVAQDKRFILFYVKEFFDRVYQFLKQGGVYKPKMLCGDEDIKFVTKMKEIGGRPPDEPIWKAKNEDKKTTPGWYISNFYSPKDKEGNRIEDRVVRIHTDRPICRRRPSSDGMVVEGQTFRDVRVIVLCNHIFGYKELEKLIRDQKRLAVGTSLDTQDTRGAVWLHEYLHYISPEMTDQEIDVGTGKQRAYDVDLCMALARKSASAKEARDNPENYVKLATAVSLRRVKWFPSGKKAN</sequence>
<feature type="chain" id="PRO_5041114623" evidence="1">
    <location>
        <begin position="22"/>
        <end position="354"/>
    </location>
</feature>
<dbReference type="AlphaFoldDB" id="A0A9W9G455"/>
<dbReference type="EMBL" id="JAPMSZ010000002">
    <property type="protein sequence ID" value="KAJ5111666.1"/>
    <property type="molecule type" value="Genomic_DNA"/>
</dbReference>
<gene>
    <name evidence="3" type="ORF">NUU61_001296</name>
    <name evidence="4" type="ORF">NUU61_001578</name>
    <name evidence="2" type="ORF">NUU61_001624</name>
</gene>
<dbReference type="Gene3D" id="3.40.390.10">
    <property type="entry name" value="Collagenase (Catalytic Domain)"/>
    <property type="match status" value="1"/>
</dbReference>
<evidence type="ECO:0000313" key="2">
    <source>
        <dbReference type="EMBL" id="KAJ5110367.1"/>
    </source>
</evidence>
<keyword evidence="1" id="KW-0732">Signal</keyword>
<evidence type="ECO:0000256" key="1">
    <source>
        <dbReference type="SAM" id="SignalP"/>
    </source>
</evidence>
<name>A0A9W9G455_9EURO</name>
<proteinExistence type="predicted"/>
<dbReference type="GO" id="GO:0008237">
    <property type="term" value="F:metallopeptidase activity"/>
    <property type="evidence" value="ECO:0007669"/>
    <property type="project" value="InterPro"/>
</dbReference>
<organism evidence="3 5">
    <name type="scientific">Penicillium alfredii</name>
    <dbReference type="NCBI Taxonomy" id="1506179"/>
    <lineage>
        <taxon>Eukaryota</taxon>
        <taxon>Fungi</taxon>
        <taxon>Dikarya</taxon>
        <taxon>Ascomycota</taxon>
        <taxon>Pezizomycotina</taxon>
        <taxon>Eurotiomycetes</taxon>
        <taxon>Eurotiomycetidae</taxon>
        <taxon>Eurotiales</taxon>
        <taxon>Aspergillaceae</taxon>
        <taxon>Penicillium</taxon>
    </lineage>
</organism>
<accession>A0A9W9G455</accession>
<dbReference type="RefSeq" id="XP_056515145.1">
    <property type="nucleotide sequence ID" value="XM_056651878.1"/>
</dbReference>
<evidence type="ECO:0000313" key="5">
    <source>
        <dbReference type="Proteomes" id="UP001141434"/>
    </source>
</evidence>
<dbReference type="OrthoDB" id="4365670at2759"/>
<dbReference type="GeneID" id="81391046"/>
<reference evidence="3" key="2">
    <citation type="journal article" date="2023" name="IMA Fungus">
        <title>Comparative genomic study of the Penicillium genus elucidates a diverse pangenome and 15 lateral gene transfer events.</title>
        <authorList>
            <person name="Petersen C."/>
            <person name="Sorensen T."/>
            <person name="Nielsen M.R."/>
            <person name="Sondergaard T.E."/>
            <person name="Sorensen J.L."/>
            <person name="Fitzpatrick D.A."/>
            <person name="Frisvad J.C."/>
            <person name="Nielsen K.L."/>
        </authorList>
    </citation>
    <scope>NUCLEOTIDE SEQUENCE</scope>
    <source>
        <strain evidence="3">IBT 34128</strain>
    </source>
</reference>
<dbReference type="Proteomes" id="UP001141434">
    <property type="component" value="Unassembled WGS sequence"/>
</dbReference>